<organism evidence="1 2">
    <name type="scientific">Ceriporiopsis subvermispora (strain B)</name>
    <name type="common">White-rot fungus</name>
    <name type="synonym">Gelatoporia subvermispora</name>
    <dbReference type="NCBI Taxonomy" id="914234"/>
    <lineage>
        <taxon>Eukaryota</taxon>
        <taxon>Fungi</taxon>
        <taxon>Dikarya</taxon>
        <taxon>Basidiomycota</taxon>
        <taxon>Agaricomycotina</taxon>
        <taxon>Agaricomycetes</taxon>
        <taxon>Polyporales</taxon>
        <taxon>Gelatoporiaceae</taxon>
        <taxon>Gelatoporia</taxon>
    </lineage>
</organism>
<dbReference type="AlphaFoldDB" id="M2P9D2"/>
<accession>M2P9D2</accession>
<evidence type="ECO:0000313" key="2">
    <source>
        <dbReference type="Proteomes" id="UP000016930"/>
    </source>
</evidence>
<proteinExistence type="predicted"/>
<keyword evidence="2" id="KW-1185">Reference proteome</keyword>
<dbReference type="GO" id="GO:0007166">
    <property type="term" value="P:cell surface receptor signaling pathway"/>
    <property type="evidence" value="ECO:0007669"/>
    <property type="project" value="InterPro"/>
</dbReference>
<name>M2P9D2_CERS8</name>
<dbReference type="Proteomes" id="UP000016930">
    <property type="component" value="Unassembled WGS sequence"/>
</dbReference>
<reference evidence="1 2" key="1">
    <citation type="journal article" date="2012" name="Proc. Natl. Acad. Sci. U.S.A.">
        <title>Comparative genomics of Ceriporiopsis subvermispora and Phanerochaete chrysosporium provide insight into selective ligninolysis.</title>
        <authorList>
            <person name="Fernandez-Fueyo E."/>
            <person name="Ruiz-Duenas F.J."/>
            <person name="Ferreira P."/>
            <person name="Floudas D."/>
            <person name="Hibbett D.S."/>
            <person name="Canessa P."/>
            <person name="Larrondo L.F."/>
            <person name="James T.Y."/>
            <person name="Seelenfreund D."/>
            <person name="Lobos S."/>
            <person name="Polanco R."/>
            <person name="Tello M."/>
            <person name="Honda Y."/>
            <person name="Watanabe T."/>
            <person name="Watanabe T."/>
            <person name="Ryu J.S."/>
            <person name="Kubicek C.P."/>
            <person name="Schmoll M."/>
            <person name="Gaskell J."/>
            <person name="Hammel K.E."/>
            <person name="St John F.J."/>
            <person name="Vanden Wymelenberg A."/>
            <person name="Sabat G."/>
            <person name="Splinter BonDurant S."/>
            <person name="Syed K."/>
            <person name="Yadav J.S."/>
            <person name="Doddapaneni H."/>
            <person name="Subramanian V."/>
            <person name="Lavin J.L."/>
            <person name="Oguiza J.A."/>
            <person name="Perez G."/>
            <person name="Pisabarro A.G."/>
            <person name="Ramirez L."/>
            <person name="Santoyo F."/>
            <person name="Master E."/>
            <person name="Coutinho P.M."/>
            <person name="Henrissat B."/>
            <person name="Lombard V."/>
            <person name="Magnuson J.K."/>
            <person name="Kuees U."/>
            <person name="Hori C."/>
            <person name="Igarashi K."/>
            <person name="Samejima M."/>
            <person name="Held B.W."/>
            <person name="Barry K.W."/>
            <person name="LaButti K.M."/>
            <person name="Lapidus A."/>
            <person name="Lindquist E.A."/>
            <person name="Lucas S.M."/>
            <person name="Riley R."/>
            <person name="Salamov A.A."/>
            <person name="Hoffmeister D."/>
            <person name="Schwenk D."/>
            <person name="Hadar Y."/>
            <person name="Yarden O."/>
            <person name="de Vries R.P."/>
            <person name="Wiebenga A."/>
            <person name="Stenlid J."/>
            <person name="Eastwood D."/>
            <person name="Grigoriev I.V."/>
            <person name="Berka R.M."/>
            <person name="Blanchette R.A."/>
            <person name="Kersten P."/>
            <person name="Martinez A.T."/>
            <person name="Vicuna R."/>
            <person name="Cullen D."/>
        </authorList>
    </citation>
    <scope>NUCLEOTIDE SEQUENCE [LARGE SCALE GENOMIC DNA]</scope>
    <source>
        <strain evidence="1 2">B</strain>
    </source>
</reference>
<gene>
    <name evidence="1" type="ORF">CERSUDRAFT_119039</name>
</gene>
<dbReference type="Gene3D" id="1.20.930.20">
    <property type="entry name" value="Adaptor protein Cbl, N-terminal domain"/>
    <property type="match status" value="1"/>
</dbReference>
<evidence type="ECO:0000313" key="1">
    <source>
        <dbReference type="EMBL" id="EMD32034.1"/>
    </source>
</evidence>
<dbReference type="HOGENOM" id="CLU_927496_0_0_1"/>
<dbReference type="InterPro" id="IPR036537">
    <property type="entry name" value="Adaptor_Cbl_N_dom_sf"/>
</dbReference>
<dbReference type="EMBL" id="KB445813">
    <property type="protein sequence ID" value="EMD32034.1"/>
    <property type="molecule type" value="Genomic_DNA"/>
</dbReference>
<sequence length="300" mass="32426">MPCSMVVNDIFKKIKRAVKRCRPSKKNTSLIVDGIEATVQLANTIANAASITPFQTATGLALGIIEYCRTMRANRKSSEQLVQETEQLLNILNGAGECGMSDTSRIALQSVIGTLGEVEKDIRSITECGRLRKFVQTKRNAKKIQDCTNRLGVACLVFQVAIGVAIHKEMMRQHTVERRHLDRIEDNVTVLLTDRVGHSIDLTIGAQCRSGLTAISRAVGPAHQHTYSSSVTHCKDQCQGDFNGVLPLCNTRTVCDIPGTICGMAVSFFLTVKVGGGGGGGGDGAPRIAFDTRQNAVQVR</sequence>
<dbReference type="InterPro" id="IPR059179">
    <property type="entry name" value="MLKL-like_MCAfunc"/>
</dbReference>
<dbReference type="CDD" id="cd21037">
    <property type="entry name" value="MLKL_NTD"/>
    <property type="match status" value="1"/>
</dbReference>
<protein>
    <submittedName>
        <fullName evidence="1">Uncharacterized protein</fullName>
    </submittedName>
</protein>